<evidence type="ECO:0000256" key="1">
    <source>
        <dbReference type="SAM" id="MobiDB-lite"/>
    </source>
</evidence>
<name>A0A7S1KM73_9EUKA</name>
<proteinExistence type="predicted"/>
<dbReference type="EMBL" id="HBGD01002057">
    <property type="protein sequence ID" value="CAD9078484.1"/>
    <property type="molecule type" value="Transcribed_RNA"/>
</dbReference>
<feature type="region of interest" description="Disordered" evidence="1">
    <location>
        <begin position="1"/>
        <end position="20"/>
    </location>
</feature>
<dbReference type="PANTHER" id="PTHR23244:SF456">
    <property type="entry name" value="MULTIPLE EPIDERMAL GROWTH FACTOR-LIKE DOMAINS PROTEIN 8"/>
    <property type="match status" value="1"/>
</dbReference>
<organism evidence="2">
    <name type="scientific">Percolomonas cosmopolitus</name>
    <dbReference type="NCBI Taxonomy" id="63605"/>
    <lineage>
        <taxon>Eukaryota</taxon>
        <taxon>Discoba</taxon>
        <taxon>Heterolobosea</taxon>
        <taxon>Tetramitia</taxon>
        <taxon>Eutetramitia</taxon>
        <taxon>Percolomonadidae</taxon>
        <taxon>Percolomonas</taxon>
    </lineage>
</organism>
<gene>
    <name evidence="2" type="ORF">PCOS0759_LOCUS1716</name>
</gene>
<dbReference type="AlphaFoldDB" id="A0A7S1KM73"/>
<reference evidence="2" key="1">
    <citation type="submission" date="2021-01" db="EMBL/GenBank/DDBJ databases">
        <authorList>
            <person name="Corre E."/>
            <person name="Pelletier E."/>
            <person name="Niang G."/>
            <person name="Scheremetjew M."/>
            <person name="Finn R."/>
            <person name="Kale V."/>
            <person name="Holt S."/>
            <person name="Cochrane G."/>
            <person name="Meng A."/>
            <person name="Brown T."/>
            <person name="Cohen L."/>
        </authorList>
    </citation>
    <scope>NUCLEOTIDE SEQUENCE</scope>
    <source>
        <strain evidence="2">WS</strain>
    </source>
</reference>
<sequence>MEPPPPQSSSTNETSSELDSNFFLSYQESYNSVFSDFDALQRVLEGDEQYNQSETETGSENAYTGVMEELHWDEETETLLSGRDEDVAAGDRVSDTSDVASDSSRDRGGGMSSRIDDHEHQERRSLLAEPHTLVRSRPSPARSPRVDTTILDPKSRLLCKQILLSAKLMPKFTPFSFRTVTNDLVLVSHDALHQFGWRRHRGDGRILLNRLTKETTVQESATDGMEPVFVGISHLPLRRQNDIPSSSLPCQLYSISHNSLTGDLFLHGGVDKDATKCHSTLYRLKKNTISGAVSKLTHIPWEPVASRNSGPRVCEHQCIILARLGLYITFGGWDFNKEKRITDLWVIEYERERMWRRVEKRDYLNSALDENFSTMQSEEPTLSPDDSSEFTMKEEPSIAFPPAEPAIRGRLESPLPSLSLRSQRPNLTRSNTIQEIDENLLNSDLPAPRSHHAMTAVDWNCIIVDGGSNDCEFFADTWMLRLSHPWISENSVDYAKPVSVHDLKFRWELLACTGDVPPKRCHHSIRAYGGDVFILYGDKEPNHLNAGLCDLVSLYRLNLQTLVWSRYSIHGNVPRFPCHSMRFEMSHYGILVYGGYDEENDEHSKNLYQIDFHDSELHYEELKRKEWDVLERLDMERDQTRVVSMERDVLQMEVDRLLRAFQKLRQEGRGSD</sequence>
<evidence type="ECO:0000313" key="2">
    <source>
        <dbReference type="EMBL" id="CAD9078484.1"/>
    </source>
</evidence>
<dbReference type="Gene3D" id="2.120.10.80">
    <property type="entry name" value="Kelch-type beta propeller"/>
    <property type="match status" value="1"/>
</dbReference>
<feature type="region of interest" description="Disordered" evidence="1">
    <location>
        <begin position="374"/>
        <end position="395"/>
    </location>
</feature>
<feature type="region of interest" description="Disordered" evidence="1">
    <location>
        <begin position="82"/>
        <end position="147"/>
    </location>
</feature>
<protein>
    <submittedName>
        <fullName evidence="2">Uncharacterized protein</fullName>
    </submittedName>
</protein>
<feature type="region of interest" description="Disordered" evidence="1">
    <location>
        <begin position="45"/>
        <end position="64"/>
    </location>
</feature>
<dbReference type="InterPro" id="IPR015915">
    <property type="entry name" value="Kelch-typ_b-propeller"/>
</dbReference>
<accession>A0A7S1KM73</accession>
<dbReference type="PANTHER" id="PTHR23244">
    <property type="entry name" value="KELCH REPEAT DOMAIN"/>
    <property type="match status" value="1"/>
</dbReference>
<dbReference type="Pfam" id="PF24681">
    <property type="entry name" value="Kelch_KLHDC2_KLHL20_DRC7"/>
    <property type="match status" value="1"/>
</dbReference>
<feature type="compositionally biased region" description="Basic and acidic residues" evidence="1">
    <location>
        <begin position="103"/>
        <end position="126"/>
    </location>
</feature>
<feature type="compositionally biased region" description="Polar residues" evidence="1">
    <location>
        <begin position="49"/>
        <end position="62"/>
    </location>
</feature>
<dbReference type="SUPFAM" id="SSF117281">
    <property type="entry name" value="Kelch motif"/>
    <property type="match status" value="1"/>
</dbReference>
<feature type="compositionally biased region" description="Polar residues" evidence="1">
    <location>
        <begin position="8"/>
        <end position="20"/>
    </location>
</feature>